<evidence type="ECO:0000256" key="3">
    <source>
        <dbReference type="ARBA" id="ARBA00022840"/>
    </source>
</evidence>
<keyword evidence="3 5" id="KW-0067">ATP-binding</keyword>
<dbReference type="Pfam" id="PF08352">
    <property type="entry name" value="oligo_HPY"/>
    <property type="match status" value="2"/>
</dbReference>
<dbReference type="EMBL" id="ADHO01000114">
    <property type="protein sequence ID" value="EFX41932.1"/>
    <property type="molecule type" value="Genomic_DNA"/>
</dbReference>
<evidence type="ECO:0000313" key="6">
    <source>
        <dbReference type="Proteomes" id="UP000054093"/>
    </source>
</evidence>
<feature type="domain" description="ABC transporter" evidence="4">
    <location>
        <begin position="292"/>
        <end position="532"/>
    </location>
</feature>
<evidence type="ECO:0000256" key="2">
    <source>
        <dbReference type="ARBA" id="ARBA00022741"/>
    </source>
</evidence>
<keyword evidence="2" id="KW-0547">Nucleotide-binding</keyword>
<reference evidence="5 6" key="1">
    <citation type="journal article" date="2011" name="Vet. Res.">
        <title>Genome sequence of Helicobacter suis supports its role in gastric pathology.</title>
        <authorList>
            <person name="Vermoote M."/>
            <person name="Vandekerckhove T.T."/>
            <person name="Flahou B."/>
            <person name="Pasmans F."/>
            <person name="Smet A."/>
            <person name="De Groote D."/>
            <person name="Van Criekinge W."/>
            <person name="Ducatelle R."/>
            <person name="Haesebrouck F."/>
        </authorList>
    </citation>
    <scope>NUCLEOTIDE SEQUENCE [LARGE SCALE GENOMIC DNA]</scope>
    <source>
        <strain evidence="5 6">HS5</strain>
    </source>
</reference>
<keyword evidence="1" id="KW-0813">Transport</keyword>
<dbReference type="InterPro" id="IPR017871">
    <property type="entry name" value="ABC_transporter-like_CS"/>
</dbReference>
<dbReference type="InterPro" id="IPR027417">
    <property type="entry name" value="P-loop_NTPase"/>
</dbReference>
<evidence type="ECO:0000256" key="1">
    <source>
        <dbReference type="ARBA" id="ARBA00022448"/>
    </source>
</evidence>
<dbReference type="GO" id="GO:0005524">
    <property type="term" value="F:ATP binding"/>
    <property type="evidence" value="ECO:0007669"/>
    <property type="project" value="UniProtKB-KW"/>
</dbReference>
<dbReference type="CDD" id="cd03257">
    <property type="entry name" value="ABC_NikE_OppD_transporters"/>
    <property type="match status" value="2"/>
</dbReference>
<dbReference type="PROSITE" id="PS00211">
    <property type="entry name" value="ABC_TRANSPORTER_1"/>
    <property type="match status" value="1"/>
</dbReference>
<dbReference type="GO" id="GO:0015833">
    <property type="term" value="P:peptide transport"/>
    <property type="evidence" value="ECO:0007669"/>
    <property type="project" value="InterPro"/>
</dbReference>
<dbReference type="GO" id="GO:0016887">
    <property type="term" value="F:ATP hydrolysis activity"/>
    <property type="evidence" value="ECO:0007669"/>
    <property type="project" value="InterPro"/>
</dbReference>
<gene>
    <name evidence="5" type="ORF">HSUHS5_0663</name>
</gene>
<evidence type="ECO:0000259" key="4">
    <source>
        <dbReference type="PROSITE" id="PS50893"/>
    </source>
</evidence>
<dbReference type="InterPro" id="IPR003593">
    <property type="entry name" value="AAA+_ATPase"/>
</dbReference>
<dbReference type="Proteomes" id="UP000054093">
    <property type="component" value="Unassembled WGS sequence"/>
</dbReference>
<dbReference type="PANTHER" id="PTHR43776:SF8">
    <property type="entry name" value="ABC TRANSPORTER, ATP-BINDING PROTEIN"/>
    <property type="match status" value="1"/>
</dbReference>
<dbReference type="SMART" id="SM00382">
    <property type="entry name" value="AAA"/>
    <property type="match status" value="2"/>
</dbReference>
<feature type="domain" description="ABC transporter" evidence="4">
    <location>
        <begin position="31"/>
        <end position="274"/>
    </location>
</feature>
<dbReference type="InterPro" id="IPR003439">
    <property type="entry name" value="ABC_transporter-like_ATP-bd"/>
</dbReference>
<dbReference type="InterPro" id="IPR050319">
    <property type="entry name" value="ABC_transp_ATP-bind"/>
</dbReference>
<accession>E7G3X2</accession>
<dbReference type="PANTHER" id="PTHR43776">
    <property type="entry name" value="TRANSPORT ATP-BINDING PROTEIN"/>
    <property type="match status" value="1"/>
</dbReference>
<dbReference type="Gene3D" id="3.40.50.300">
    <property type="entry name" value="P-loop containing nucleotide triphosphate hydrolases"/>
    <property type="match status" value="2"/>
</dbReference>
<dbReference type="Pfam" id="PF00005">
    <property type="entry name" value="ABC_tran"/>
    <property type="match status" value="2"/>
</dbReference>
<name>E7G3X2_9HELI</name>
<dbReference type="PROSITE" id="PS50893">
    <property type="entry name" value="ABC_TRANSPORTER_2"/>
    <property type="match status" value="2"/>
</dbReference>
<dbReference type="SUPFAM" id="SSF52540">
    <property type="entry name" value="P-loop containing nucleoside triphosphate hydrolases"/>
    <property type="match status" value="2"/>
</dbReference>
<proteinExistence type="predicted"/>
<dbReference type="AlphaFoldDB" id="E7G3X2"/>
<sequence length="537" mass="59948">MGFLLLQLYFLYSFLSGRGCAMPLADSRPLLSIQNLEARIGQDFYLKDINLEVLPGQRVGLVGESGSGKSSLAQLILRLVPFIRATHGKIIFEGVDLLSLKTSILRMIRGAQIGYIAQEPLSALNPLHKVHKQILETLLLHNKLSKSSTHNRLVEVINQVGLSLDLLNRYPYELSGGQNQRVALAMALINRPKLLICDEPTTALDAQIQKQILDLLLYLSVQNQMAILIISHDLGAIKQVAKSVYVLQKGKICEHNTTEELFKNPKHPYTQLLLNARYLSKKSTPPNTQEVLRLKDFSVHYTKKRFLGKDRIFQAISGVNLSLHAQETLGVMGASGSGKSSLALGILKLAKSQGEMYLLNKPIHLLNSKAFRPLRKSLQIVFQNPYASLNPRWSVQDILLEGSNSLDKNLAIESLEAVGLEAKYLDCYPFELSGGQRQRVAIARAIINRPQVVLMDEPTSALDKSLQKVVLNLLLELQAKMRLSYIFISHDLDVIESMCDRVLVVKGGQVVESGQVDVIFKNPKHPYTQQLLKTRLT</sequence>
<protein>
    <submittedName>
        <fullName evidence="5">ATP-binding ABC oligopeptide permease</fullName>
    </submittedName>
</protein>
<dbReference type="NCBIfam" id="NF008453">
    <property type="entry name" value="PRK11308.1"/>
    <property type="match status" value="2"/>
</dbReference>
<dbReference type="InterPro" id="IPR013563">
    <property type="entry name" value="Oligopep_ABC_C"/>
</dbReference>
<comment type="caution">
    <text evidence="5">The sequence shown here is derived from an EMBL/GenBank/DDBJ whole genome shotgun (WGS) entry which is preliminary data.</text>
</comment>
<evidence type="ECO:0000313" key="5">
    <source>
        <dbReference type="EMBL" id="EFX41932.1"/>
    </source>
</evidence>
<dbReference type="GO" id="GO:0055085">
    <property type="term" value="P:transmembrane transport"/>
    <property type="evidence" value="ECO:0007669"/>
    <property type="project" value="UniProtKB-ARBA"/>
</dbReference>
<organism evidence="5 6">
    <name type="scientific">Helicobacter suis HS5</name>
    <dbReference type="NCBI Taxonomy" id="710394"/>
    <lineage>
        <taxon>Bacteria</taxon>
        <taxon>Pseudomonadati</taxon>
        <taxon>Campylobacterota</taxon>
        <taxon>Epsilonproteobacteria</taxon>
        <taxon>Campylobacterales</taxon>
        <taxon>Helicobacteraceae</taxon>
        <taxon>Helicobacter</taxon>
    </lineage>
</organism>